<accession>A0AAD7XH67</accession>
<keyword evidence="3" id="KW-1185">Reference proteome</keyword>
<feature type="non-terminal residue" evidence="2">
    <location>
        <position position="1"/>
    </location>
</feature>
<comment type="caution">
    <text evidence="2">The sequence shown here is derived from an EMBL/GenBank/DDBJ whole genome shotgun (WGS) entry which is preliminary data.</text>
</comment>
<dbReference type="EMBL" id="JAQMWT010000682">
    <property type="protein sequence ID" value="KAJ8598231.1"/>
    <property type="molecule type" value="Genomic_DNA"/>
</dbReference>
<keyword evidence="1" id="KW-0472">Membrane</keyword>
<evidence type="ECO:0000313" key="3">
    <source>
        <dbReference type="Proteomes" id="UP001230188"/>
    </source>
</evidence>
<evidence type="ECO:0000256" key="1">
    <source>
        <dbReference type="SAM" id="Phobius"/>
    </source>
</evidence>
<keyword evidence="1" id="KW-0812">Transmembrane</keyword>
<name>A0AAD7XH67_9STRA</name>
<evidence type="ECO:0000313" key="2">
    <source>
        <dbReference type="EMBL" id="KAJ8598231.1"/>
    </source>
</evidence>
<feature type="transmembrane region" description="Helical" evidence="1">
    <location>
        <begin position="173"/>
        <end position="192"/>
    </location>
</feature>
<dbReference type="AlphaFoldDB" id="A0AAD7XH67"/>
<feature type="transmembrane region" description="Helical" evidence="1">
    <location>
        <begin position="6"/>
        <end position="30"/>
    </location>
</feature>
<protein>
    <submittedName>
        <fullName evidence="2">Uncharacterized protein</fullName>
    </submittedName>
</protein>
<organism evidence="2 3">
    <name type="scientific">Chrysophaeum taylorii</name>
    <dbReference type="NCBI Taxonomy" id="2483200"/>
    <lineage>
        <taxon>Eukaryota</taxon>
        <taxon>Sar</taxon>
        <taxon>Stramenopiles</taxon>
        <taxon>Ochrophyta</taxon>
        <taxon>Pelagophyceae</taxon>
        <taxon>Pelagomonadales</taxon>
        <taxon>Pelagomonadaceae</taxon>
        <taxon>Chrysophaeum</taxon>
    </lineage>
</organism>
<reference evidence="2" key="1">
    <citation type="submission" date="2023-01" db="EMBL/GenBank/DDBJ databases">
        <title>Metagenome sequencing of chrysophaentin producing Chrysophaeum taylorii.</title>
        <authorList>
            <person name="Davison J."/>
            <person name="Bewley C."/>
        </authorList>
    </citation>
    <scope>NUCLEOTIDE SEQUENCE</scope>
    <source>
        <strain evidence="2">NIES-1699</strain>
    </source>
</reference>
<proteinExistence type="predicted"/>
<gene>
    <name evidence="2" type="ORF">CTAYLR_005472</name>
</gene>
<sequence>CRQDRVSFAVSLILLVLVIILVPAVVIFVLQFDHPSLYTDVMKSMQTSSSFRDSGRSTKSRMLQMSSFIRRLMPLLKILFVFWQTVGSEYTTFLFVPYPRSFSRVATNLGITLNLGLYSLFANACVRVTHYKELLCVTLVPLGIVALCEFFYVVGVSRASTENSRKRIRNYTVFVSLLTLFVVYTSASLTIFSTFRCDDQFKASDKEPTSS</sequence>
<feature type="transmembrane region" description="Helical" evidence="1">
    <location>
        <begin position="134"/>
        <end position="153"/>
    </location>
</feature>
<keyword evidence="1" id="KW-1133">Transmembrane helix</keyword>
<dbReference type="Proteomes" id="UP001230188">
    <property type="component" value="Unassembled WGS sequence"/>
</dbReference>
<feature type="transmembrane region" description="Helical" evidence="1">
    <location>
        <begin position="105"/>
        <end position="122"/>
    </location>
</feature>